<proteinExistence type="predicted"/>
<evidence type="ECO:0000313" key="2">
    <source>
        <dbReference type="EMBL" id="TRY12701.1"/>
    </source>
</evidence>
<comment type="caution">
    <text evidence="2">The sequence shown here is derived from an EMBL/GenBank/DDBJ whole genome shotgun (WGS) entry which is preliminary data.</text>
</comment>
<protein>
    <submittedName>
        <fullName evidence="2">Uncharacterized protein</fullName>
    </submittedName>
</protein>
<dbReference type="EMBL" id="VKGK01000028">
    <property type="protein sequence ID" value="TRY12701.1"/>
    <property type="molecule type" value="Genomic_DNA"/>
</dbReference>
<name>A0A553JJR7_SHEHA</name>
<accession>A0A553JJR7</accession>
<dbReference type="Proteomes" id="UP000318126">
    <property type="component" value="Unassembled WGS sequence"/>
</dbReference>
<feature type="signal peptide" evidence="1">
    <location>
        <begin position="1"/>
        <end position="21"/>
    </location>
</feature>
<keyword evidence="3" id="KW-1185">Reference proteome</keyword>
<evidence type="ECO:0000313" key="3">
    <source>
        <dbReference type="Proteomes" id="UP000318126"/>
    </source>
</evidence>
<reference evidence="3" key="1">
    <citation type="submission" date="2019-07" db="EMBL/GenBank/DDBJ databases">
        <title>Shewanella sp. YLB-08 draft genomic sequence.</title>
        <authorList>
            <person name="Yu L."/>
        </authorList>
    </citation>
    <scope>NUCLEOTIDE SEQUENCE [LARGE SCALE GENOMIC DNA]</scope>
    <source>
        <strain evidence="3">JCM 20706</strain>
    </source>
</reference>
<dbReference type="RefSeq" id="WP_144041793.1">
    <property type="nucleotide sequence ID" value="NZ_BMPL01000027.1"/>
</dbReference>
<keyword evidence="1" id="KW-0732">Signal</keyword>
<sequence>MNKIIVTILFSLSLYAASAFAFPPVATLHTYYNASGTEIGWRFLGCSGGSSSGQTSGYASVEVEVIATCGGRGGAGR</sequence>
<gene>
    <name evidence="2" type="ORF">FN961_19185</name>
</gene>
<dbReference type="AlphaFoldDB" id="A0A553JJR7"/>
<evidence type="ECO:0000256" key="1">
    <source>
        <dbReference type="SAM" id="SignalP"/>
    </source>
</evidence>
<organism evidence="2 3">
    <name type="scientific">Shewanella hanedai</name>
    <name type="common">Alteromonas hanedai</name>
    <dbReference type="NCBI Taxonomy" id="25"/>
    <lineage>
        <taxon>Bacteria</taxon>
        <taxon>Pseudomonadati</taxon>
        <taxon>Pseudomonadota</taxon>
        <taxon>Gammaproteobacteria</taxon>
        <taxon>Alteromonadales</taxon>
        <taxon>Shewanellaceae</taxon>
        <taxon>Shewanella</taxon>
    </lineage>
</organism>
<feature type="chain" id="PRO_5021758171" evidence="1">
    <location>
        <begin position="22"/>
        <end position="77"/>
    </location>
</feature>